<dbReference type="EMBL" id="CP036433">
    <property type="protein sequence ID" value="QDU98754.1"/>
    <property type="molecule type" value="Genomic_DNA"/>
</dbReference>
<dbReference type="PROSITE" id="PS51450">
    <property type="entry name" value="LRR"/>
    <property type="match status" value="3"/>
</dbReference>
<dbReference type="SMART" id="SM00365">
    <property type="entry name" value="LRR_SD22"/>
    <property type="match status" value="3"/>
</dbReference>
<dbReference type="Proteomes" id="UP000317648">
    <property type="component" value="Chromosome"/>
</dbReference>
<evidence type="ECO:0000256" key="2">
    <source>
        <dbReference type="ARBA" id="ARBA00022737"/>
    </source>
</evidence>
<dbReference type="PANTHER" id="PTHR46652:SF3">
    <property type="entry name" value="LEUCINE-RICH REPEAT-CONTAINING PROTEIN 9"/>
    <property type="match status" value="1"/>
</dbReference>
<protein>
    <submittedName>
        <fullName evidence="4">Internalin-A</fullName>
    </submittedName>
</protein>
<organism evidence="4 5">
    <name type="scientific">Lignipirellula cremea</name>
    <dbReference type="NCBI Taxonomy" id="2528010"/>
    <lineage>
        <taxon>Bacteria</taxon>
        <taxon>Pseudomonadati</taxon>
        <taxon>Planctomycetota</taxon>
        <taxon>Planctomycetia</taxon>
        <taxon>Pirellulales</taxon>
        <taxon>Pirellulaceae</taxon>
        <taxon>Lignipirellula</taxon>
    </lineage>
</organism>
<dbReference type="PANTHER" id="PTHR46652">
    <property type="entry name" value="LEUCINE-RICH REPEAT AND IQ DOMAIN-CONTAINING PROTEIN 1-RELATED"/>
    <property type="match status" value="1"/>
</dbReference>
<dbReference type="InterPro" id="IPR025875">
    <property type="entry name" value="Leu-rich_rpt_4"/>
</dbReference>
<keyword evidence="2" id="KW-0677">Repeat</keyword>
<name>A0A518E3T8_9BACT</name>
<sequence precursor="true">MTRLFCGLLAVWGCLAALTAPAAGQSVIPDARLDAIVRKYVFEKRNNEEPLTADDLKTLSTIQGDATGVKSLDGLEHCHALLLLDLHGGQISDLQPLAELTDLQSLTLANNKISDINPLAKLTSLQYLQLAGNQVEDISVVAGFENLRTLDLTDNRVKDLKPLAKATKVWSLYLDGNQVSDLTPLSSLTWLSTLGLSRNQVKDLAPLQGSSEWKYLFLQENKIANLGELLKMAEADAAGPQRFAPFWRIYLAGNPLSDEAQQKQAEAIRKLGGRVLLEDPKK</sequence>
<keyword evidence="5" id="KW-1185">Reference proteome</keyword>
<feature type="signal peptide" evidence="3">
    <location>
        <begin position="1"/>
        <end position="22"/>
    </location>
</feature>
<evidence type="ECO:0000256" key="3">
    <source>
        <dbReference type="SAM" id="SignalP"/>
    </source>
</evidence>
<dbReference type="InterPro" id="IPR001611">
    <property type="entry name" value="Leu-rich_rpt"/>
</dbReference>
<evidence type="ECO:0000313" key="5">
    <source>
        <dbReference type="Proteomes" id="UP000317648"/>
    </source>
</evidence>
<dbReference type="Pfam" id="PF12799">
    <property type="entry name" value="LRR_4"/>
    <property type="match status" value="2"/>
</dbReference>
<dbReference type="RefSeq" id="WP_145058263.1">
    <property type="nucleotide sequence ID" value="NZ_CP036433.1"/>
</dbReference>
<dbReference type="InterPro" id="IPR050836">
    <property type="entry name" value="SDS22/Internalin_LRR"/>
</dbReference>
<evidence type="ECO:0000256" key="1">
    <source>
        <dbReference type="ARBA" id="ARBA00022614"/>
    </source>
</evidence>
<reference evidence="4 5" key="1">
    <citation type="submission" date="2019-02" db="EMBL/GenBank/DDBJ databases">
        <title>Deep-cultivation of Planctomycetes and their phenomic and genomic characterization uncovers novel biology.</title>
        <authorList>
            <person name="Wiegand S."/>
            <person name="Jogler M."/>
            <person name="Boedeker C."/>
            <person name="Pinto D."/>
            <person name="Vollmers J."/>
            <person name="Rivas-Marin E."/>
            <person name="Kohn T."/>
            <person name="Peeters S.H."/>
            <person name="Heuer A."/>
            <person name="Rast P."/>
            <person name="Oberbeckmann S."/>
            <person name="Bunk B."/>
            <person name="Jeske O."/>
            <person name="Meyerdierks A."/>
            <person name="Storesund J.E."/>
            <person name="Kallscheuer N."/>
            <person name="Luecker S."/>
            <person name="Lage O.M."/>
            <person name="Pohl T."/>
            <person name="Merkel B.J."/>
            <person name="Hornburger P."/>
            <person name="Mueller R.-W."/>
            <person name="Bruemmer F."/>
            <person name="Labrenz M."/>
            <person name="Spormann A.M."/>
            <person name="Op den Camp H."/>
            <person name="Overmann J."/>
            <person name="Amann R."/>
            <person name="Jetten M.S.M."/>
            <person name="Mascher T."/>
            <person name="Medema M.H."/>
            <person name="Devos D.P."/>
            <person name="Kaster A.-K."/>
            <person name="Ovreas L."/>
            <person name="Rohde M."/>
            <person name="Galperin M.Y."/>
            <person name="Jogler C."/>
        </authorList>
    </citation>
    <scope>NUCLEOTIDE SEQUENCE [LARGE SCALE GENOMIC DNA]</scope>
    <source>
        <strain evidence="4 5">Pla85_3_4</strain>
    </source>
</reference>
<accession>A0A518E3T8</accession>
<evidence type="ECO:0000313" key="4">
    <source>
        <dbReference type="EMBL" id="QDU98754.1"/>
    </source>
</evidence>
<dbReference type="SUPFAM" id="SSF52058">
    <property type="entry name" value="L domain-like"/>
    <property type="match status" value="1"/>
</dbReference>
<dbReference type="Gene3D" id="3.80.10.10">
    <property type="entry name" value="Ribonuclease Inhibitor"/>
    <property type="match status" value="1"/>
</dbReference>
<dbReference type="AlphaFoldDB" id="A0A518E3T8"/>
<gene>
    <name evidence="4" type="primary">inlA_7</name>
    <name evidence="4" type="ORF">Pla8534_66270</name>
</gene>
<dbReference type="OrthoDB" id="269551at2"/>
<keyword evidence="3" id="KW-0732">Signal</keyword>
<dbReference type="KEGG" id="lcre:Pla8534_66270"/>
<dbReference type="InterPro" id="IPR032675">
    <property type="entry name" value="LRR_dom_sf"/>
</dbReference>
<proteinExistence type="predicted"/>
<feature type="chain" id="PRO_5021895996" evidence="3">
    <location>
        <begin position="23"/>
        <end position="282"/>
    </location>
</feature>
<keyword evidence="1" id="KW-0433">Leucine-rich repeat</keyword>